<dbReference type="Proteomes" id="UP000027064">
    <property type="component" value="Unassembled WGS sequence"/>
</dbReference>
<accession>A0A066WR61</accession>
<keyword evidence="2" id="KW-1185">Reference proteome</keyword>
<dbReference type="OrthoDB" id="5174398at2"/>
<proteinExistence type="predicted"/>
<reference evidence="1 2" key="1">
    <citation type="submission" date="2014-05" db="EMBL/GenBank/DDBJ databases">
        <title>Genome Sequence of Flavobacterium sp. EM1321.</title>
        <authorList>
            <person name="Shin S.-K."/>
            <person name="Yi H."/>
        </authorList>
    </citation>
    <scope>NUCLEOTIDE SEQUENCE [LARGE SCALE GENOMIC DNA]</scope>
    <source>
        <strain evidence="1 2">EM1321</strain>
    </source>
</reference>
<sequence>MKLSKEEILYKYKANTEFINKFSSLFSIKLLLGRCIIDEKYELNPEFNDLIILTKSGQKIFDTIIKKKISVDKPQNIKLVIFLEFYHHDLFIDIEKININSIEIILDKEIKSKKIRYPWIYGRTLYDKYFKIFSNQSKILSADETTKLLKDTPQGVFQVGKYIVGPIGLLKSENLRFNSPQRNVKLYHCSDSSCTAFHKTLLKTANLFELIQNEVDKLIPKEESSEWNMVYSETIEIKNEYYDFDSLNEINLLIVNAFGKKELMLLMSNIINSSKSFREKLPKNENFVGSANSIVEKLDKAELYQLLLLEKDDVIVEYLEKMISLNEVVIPATEIREVKFLNTSGFYNISHQCNKLGFRSVSNNNLAINRLNKLILDVNSDDSTKQILEWKLRFYEFETLKEKIEAYTRVTDPAKVVKETILSGPLQITKVFEKIYGNFELPNNEESENNLINKVLWKLGFDINIYPNTINDFWNKLEDFKDTVRSVKSLNTFEKDKIRSSSVNLFVALEDILEQSLSFITWFLLSDHFLETKFKYDYETARHFMSKKLEGQVIGSNEPLRFDKNGKNTLFPLTEGFSALVQICDEIMSSSRDEYLRSKEELPSFYDKAQYTSFPFMHKILLLDLKSSNYQSIKENISEISSEFNKNSVLSIRNKLQHKRDDFPSTAEILKACYTIEEVVNKLEINSLWPNVYLFKTLNSDKYRRYNYAFEDYKGRAINLTPTSEFLGSKLIGISDPQIILPNVHIGNSLEVLRFKYNEPSEYLEYWKDYPLKKGKSVIDKIS</sequence>
<protein>
    <submittedName>
        <fullName evidence="1">Uncharacterized protein</fullName>
    </submittedName>
</protein>
<dbReference type="EMBL" id="JNCA01000001">
    <property type="protein sequence ID" value="KDN56532.1"/>
    <property type="molecule type" value="Genomic_DNA"/>
</dbReference>
<evidence type="ECO:0000313" key="2">
    <source>
        <dbReference type="Proteomes" id="UP000027064"/>
    </source>
</evidence>
<gene>
    <name evidence="1" type="ORF">FEM21_00350</name>
</gene>
<dbReference type="AlphaFoldDB" id="A0A066WR61"/>
<dbReference type="STRING" id="1492738.FEM21_00350"/>
<comment type="caution">
    <text evidence="1">The sequence shown here is derived from an EMBL/GenBank/DDBJ whole genome shotgun (WGS) entry which is preliminary data.</text>
</comment>
<dbReference type="PATRIC" id="fig|1492738.3.peg.35"/>
<name>A0A066WR61_9FLAO</name>
<dbReference type="RefSeq" id="WP_035656583.1">
    <property type="nucleotide sequence ID" value="NZ_JNCA01000001.1"/>
</dbReference>
<dbReference type="eggNOG" id="ENOG5033Q0C">
    <property type="taxonomic scope" value="Bacteria"/>
</dbReference>
<organism evidence="1 2">
    <name type="scientific">Flavobacterium seoulense</name>
    <dbReference type="NCBI Taxonomy" id="1492738"/>
    <lineage>
        <taxon>Bacteria</taxon>
        <taxon>Pseudomonadati</taxon>
        <taxon>Bacteroidota</taxon>
        <taxon>Flavobacteriia</taxon>
        <taxon>Flavobacteriales</taxon>
        <taxon>Flavobacteriaceae</taxon>
        <taxon>Flavobacterium</taxon>
    </lineage>
</organism>
<evidence type="ECO:0000313" key="1">
    <source>
        <dbReference type="EMBL" id="KDN56532.1"/>
    </source>
</evidence>